<feature type="chain" id="PRO_5021467452" evidence="1">
    <location>
        <begin position="19"/>
        <end position="162"/>
    </location>
</feature>
<evidence type="ECO:0000256" key="1">
    <source>
        <dbReference type="SAM" id="SignalP"/>
    </source>
</evidence>
<protein>
    <submittedName>
        <fullName evidence="2">Uncharacterized protein</fullName>
    </submittedName>
</protein>
<comment type="caution">
    <text evidence="2">The sequence shown here is derived from an EMBL/GenBank/DDBJ whole genome shotgun (WGS) entry which is preliminary data.</text>
</comment>
<dbReference type="EMBL" id="RCZE01000024">
    <property type="protein sequence ID" value="TPG65742.1"/>
    <property type="molecule type" value="Genomic_DNA"/>
</dbReference>
<gene>
    <name evidence="2" type="ORF">EAH78_31215</name>
</gene>
<accession>A0A502GW93</accession>
<dbReference type="RefSeq" id="WP_140672074.1">
    <property type="nucleotide sequence ID" value="NZ_RCZE01000024.1"/>
</dbReference>
<keyword evidence="1" id="KW-0732">Signal</keyword>
<evidence type="ECO:0000313" key="3">
    <source>
        <dbReference type="Proteomes" id="UP000317933"/>
    </source>
</evidence>
<dbReference type="AlphaFoldDB" id="A0A502GW93"/>
<dbReference type="Proteomes" id="UP000317933">
    <property type="component" value="Unassembled WGS sequence"/>
</dbReference>
<sequence>MKNVIVLVLALMSSAAFAASDVAHLQQMQEATKACKAKGFKTVGEQEDCVHAAYVKIKSGVPDRGALYAEKNYKGLSKAQAEGKLISLQKEYDKAPKGTYFKASKKAGEVDRISIMNEGWWIQKNILGARQTQGDPWFMECKDGAHSLNTVNRCPLGKGGAK</sequence>
<evidence type="ECO:0000313" key="2">
    <source>
        <dbReference type="EMBL" id="TPG65742.1"/>
    </source>
</evidence>
<name>A0A502GW93_9PSED</name>
<feature type="signal peptide" evidence="1">
    <location>
        <begin position="1"/>
        <end position="18"/>
    </location>
</feature>
<organism evidence="2 3">
    <name type="scientific">Pseudomonas arsenicoxydans</name>
    <dbReference type="NCBI Taxonomy" id="702115"/>
    <lineage>
        <taxon>Bacteria</taxon>
        <taxon>Pseudomonadati</taxon>
        <taxon>Pseudomonadota</taxon>
        <taxon>Gammaproteobacteria</taxon>
        <taxon>Pseudomonadales</taxon>
        <taxon>Pseudomonadaceae</taxon>
        <taxon>Pseudomonas</taxon>
    </lineage>
</organism>
<proteinExistence type="predicted"/>
<reference evidence="2 3" key="1">
    <citation type="journal article" date="2019" name="Environ. Microbiol.">
        <title>Species interactions and distinct microbial communities in high Arctic permafrost affected cryosols are associated with the CH4 and CO2 gas fluxes.</title>
        <authorList>
            <person name="Altshuler I."/>
            <person name="Hamel J."/>
            <person name="Turney S."/>
            <person name="Magnuson E."/>
            <person name="Levesque R."/>
            <person name="Greer C."/>
            <person name="Whyte L.G."/>
        </authorList>
    </citation>
    <scope>NUCLEOTIDE SEQUENCE [LARGE SCALE GENOMIC DNA]</scope>
    <source>
        <strain evidence="2 3">E3</strain>
    </source>
</reference>